<dbReference type="InParanoid" id="Q74Z30"/>
<proteinExistence type="inferred from homology"/>
<dbReference type="KEGG" id="ago:AGOS_AGR376W"/>
<feature type="compositionally biased region" description="Low complexity" evidence="2">
    <location>
        <begin position="318"/>
        <end position="330"/>
    </location>
</feature>
<evidence type="ECO:0000313" key="5">
    <source>
        <dbReference type="EMBL" id="AAS54866.2"/>
    </source>
</evidence>
<feature type="domain" description="AAR2 C-terminal" evidence="3">
    <location>
        <begin position="179"/>
        <end position="296"/>
    </location>
</feature>
<evidence type="ECO:0000259" key="3">
    <source>
        <dbReference type="Pfam" id="PF05282"/>
    </source>
</evidence>
<dbReference type="InterPro" id="IPR033648">
    <property type="entry name" value="AAR2_C"/>
</dbReference>
<dbReference type="GeneID" id="4623346"/>
<dbReference type="PANTHER" id="PTHR12689:SF4">
    <property type="entry name" value="PROTEIN AAR2 HOMOLOG"/>
    <property type="match status" value="1"/>
</dbReference>
<dbReference type="Gene3D" id="1.25.40.550">
    <property type="entry name" value="Aar2, C-terminal domain-like"/>
    <property type="match status" value="1"/>
</dbReference>
<dbReference type="InterPro" id="IPR033647">
    <property type="entry name" value="Aar2_N"/>
</dbReference>
<protein>
    <submittedName>
        <fullName evidence="5">AGR376Wp</fullName>
    </submittedName>
</protein>
<sequence>MNVFVGQAPCDTVIGIDRYSFTLRQGQPFHGFKAIPRHQPFHVIHFQHGEDGVRYGYWLSAADDSYIALSYSADQEQYVPEEQPACEPHLVTEKRLAACQQLMVSYPKVDEDDMWHQLTQYMRWADMRRWVDEGGSGAPFAYVDSSVTTAEENSMLNAALARTPSTRPRDCLEQHMLRYTPIHFKSTAAIRPDHRMQDYLDRSFYLNHVILPHYHDNSFASLLGELQFAFLNAMLFCNYGSSLQWHALVELVCTASCVTAAQLAQLDALLAAQLDALPAEYHDSLLNEQVWLRCVLTDGPEPPAARLPRAAHRAAVIFPDDPGSDASAEPPDSDDSDGPAVAGRVSYGPRASSTHP</sequence>
<dbReference type="EMBL" id="AE016820">
    <property type="protein sequence ID" value="AAS54866.2"/>
    <property type="molecule type" value="Genomic_DNA"/>
</dbReference>
<evidence type="ECO:0000256" key="1">
    <source>
        <dbReference type="ARBA" id="ARBA00006281"/>
    </source>
</evidence>
<dbReference type="CDD" id="cd13778">
    <property type="entry name" value="Aar2_C"/>
    <property type="match status" value="1"/>
</dbReference>
<dbReference type="GO" id="GO:0000244">
    <property type="term" value="P:spliceosomal tri-snRNP complex assembly"/>
    <property type="evidence" value="ECO:0000318"/>
    <property type="project" value="GO_Central"/>
</dbReference>
<gene>
    <name evidence="5" type="ORF">AGOS_AGR376W</name>
</gene>
<dbReference type="Gene3D" id="2.60.34.20">
    <property type="match status" value="1"/>
</dbReference>
<reference evidence="6" key="2">
    <citation type="journal article" date="2013" name="G3 (Bethesda)">
        <title>Genomes of Ashbya fungi isolated from insects reveal four mating-type loci, numerous translocations, lack of transposons, and distinct gene duplications.</title>
        <authorList>
            <person name="Dietrich F.S."/>
            <person name="Voegeli S."/>
            <person name="Kuo S."/>
            <person name="Philippsen P."/>
        </authorList>
    </citation>
    <scope>GENOME REANNOTATION</scope>
    <source>
        <strain evidence="6">ATCC 10895 / CBS 109.51 / FGSC 9923 / NRRL Y-1056</strain>
    </source>
</reference>
<organism evidence="5 6">
    <name type="scientific">Eremothecium gossypii (strain ATCC 10895 / CBS 109.51 / FGSC 9923 / NRRL Y-1056)</name>
    <name type="common">Yeast</name>
    <name type="synonym">Ashbya gossypii</name>
    <dbReference type="NCBI Taxonomy" id="284811"/>
    <lineage>
        <taxon>Eukaryota</taxon>
        <taxon>Fungi</taxon>
        <taxon>Dikarya</taxon>
        <taxon>Ascomycota</taxon>
        <taxon>Saccharomycotina</taxon>
        <taxon>Saccharomycetes</taxon>
        <taxon>Saccharomycetales</taxon>
        <taxon>Saccharomycetaceae</taxon>
        <taxon>Eremothecium</taxon>
    </lineage>
</organism>
<evidence type="ECO:0000313" key="6">
    <source>
        <dbReference type="Proteomes" id="UP000000591"/>
    </source>
</evidence>
<keyword evidence="6" id="KW-1185">Reference proteome</keyword>
<evidence type="ECO:0000256" key="2">
    <source>
        <dbReference type="SAM" id="MobiDB-lite"/>
    </source>
</evidence>
<dbReference type="STRING" id="284811.Q74Z30"/>
<dbReference type="InterPro" id="IPR038516">
    <property type="entry name" value="AAR2_N_sf"/>
</dbReference>
<dbReference type="FunCoup" id="Q74Z30">
    <property type="interactions" value="545"/>
</dbReference>
<dbReference type="Proteomes" id="UP000000591">
    <property type="component" value="Chromosome VII"/>
</dbReference>
<accession>Q74Z30</accession>
<dbReference type="InterPro" id="IPR007946">
    <property type="entry name" value="AAR2"/>
</dbReference>
<dbReference type="eggNOG" id="KOG3937">
    <property type="taxonomic scope" value="Eukaryota"/>
</dbReference>
<dbReference type="Pfam" id="PF20981">
    <property type="entry name" value="AAR2_1st"/>
    <property type="match status" value="1"/>
</dbReference>
<dbReference type="Pfam" id="PF05282">
    <property type="entry name" value="AAR2"/>
    <property type="match status" value="1"/>
</dbReference>
<dbReference type="OrthoDB" id="201752at2759"/>
<comment type="similarity">
    <text evidence="1">Belongs to the AAR2 family.</text>
</comment>
<dbReference type="InterPro" id="IPR038514">
    <property type="entry name" value="AAR2_C_sf"/>
</dbReference>
<dbReference type="CDD" id="cd13777">
    <property type="entry name" value="Aar2_N"/>
    <property type="match status" value="1"/>
</dbReference>
<dbReference type="AlphaFoldDB" id="Q74Z30"/>
<reference evidence="5 6" key="1">
    <citation type="journal article" date="2004" name="Science">
        <title>The Ashbya gossypii genome as a tool for mapping the ancient Saccharomyces cerevisiae genome.</title>
        <authorList>
            <person name="Dietrich F.S."/>
            <person name="Voegeli S."/>
            <person name="Brachat S."/>
            <person name="Lerch A."/>
            <person name="Gates K."/>
            <person name="Steiner S."/>
            <person name="Mohr C."/>
            <person name="Pohlmann R."/>
            <person name="Luedi P."/>
            <person name="Choi S."/>
            <person name="Wing R.A."/>
            <person name="Flavier A."/>
            <person name="Gaffney T.D."/>
            <person name="Philippsen P."/>
        </authorList>
    </citation>
    <scope>NUCLEOTIDE SEQUENCE [LARGE SCALE GENOMIC DNA]</scope>
    <source>
        <strain evidence="6">ATCC 10895 / CBS 109.51 / FGSC 9923 / NRRL Y-1056</strain>
    </source>
</reference>
<dbReference type="HOGENOM" id="CLU_858447_0_0_1"/>
<feature type="domain" description="AAR2 N-terminal" evidence="4">
    <location>
        <begin position="6"/>
        <end position="122"/>
    </location>
</feature>
<dbReference type="PANTHER" id="PTHR12689">
    <property type="entry name" value="A1 CISTRON SPLICING FACTOR AAR2-RELATED"/>
    <property type="match status" value="1"/>
</dbReference>
<evidence type="ECO:0000259" key="4">
    <source>
        <dbReference type="Pfam" id="PF20981"/>
    </source>
</evidence>
<dbReference type="RefSeq" id="NP_987042.2">
    <property type="nucleotide sequence ID" value="NM_212104.2"/>
</dbReference>
<name>Q74Z30_EREGS</name>
<dbReference type="OMA" id="GSSLQWH"/>
<feature type="region of interest" description="Disordered" evidence="2">
    <location>
        <begin position="318"/>
        <end position="356"/>
    </location>
</feature>